<dbReference type="SUPFAM" id="SSF55785">
    <property type="entry name" value="PYP-like sensor domain (PAS domain)"/>
    <property type="match status" value="5"/>
</dbReference>
<dbReference type="InterPro" id="IPR035919">
    <property type="entry name" value="EAL_sf"/>
</dbReference>
<dbReference type="GO" id="GO:0006355">
    <property type="term" value="P:regulation of DNA-templated transcription"/>
    <property type="evidence" value="ECO:0007669"/>
    <property type="project" value="InterPro"/>
</dbReference>
<dbReference type="PANTHER" id="PTHR44757:SF2">
    <property type="entry name" value="BIOFILM ARCHITECTURE MAINTENANCE PROTEIN MBAA"/>
    <property type="match status" value="1"/>
</dbReference>
<name>A0A2Z4Y6J2_SUMC1</name>
<dbReference type="SMART" id="SM00052">
    <property type="entry name" value="EAL"/>
    <property type="match status" value="1"/>
</dbReference>
<evidence type="ECO:0000313" key="5">
    <source>
        <dbReference type="EMBL" id="AXA36606.1"/>
    </source>
</evidence>
<dbReference type="Pfam" id="PF00989">
    <property type="entry name" value="PAS"/>
    <property type="match status" value="1"/>
</dbReference>
<dbReference type="InterPro" id="IPR001633">
    <property type="entry name" value="EAL_dom"/>
</dbReference>
<dbReference type="InterPro" id="IPR029016">
    <property type="entry name" value="GAF-like_dom_sf"/>
</dbReference>
<dbReference type="SMART" id="SM00091">
    <property type="entry name" value="PAS"/>
    <property type="match status" value="5"/>
</dbReference>
<evidence type="ECO:0000259" key="3">
    <source>
        <dbReference type="PROSITE" id="PS50883"/>
    </source>
</evidence>
<dbReference type="EMBL" id="CP030759">
    <property type="protein sequence ID" value="AXA36606.1"/>
    <property type="molecule type" value="Genomic_DNA"/>
</dbReference>
<proteinExistence type="predicted"/>
<dbReference type="InterPro" id="IPR035965">
    <property type="entry name" value="PAS-like_dom_sf"/>
</dbReference>
<feature type="domain" description="PAC" evidence="2">
    <location>
        <begin position="657"/>
        <end position="707"/>
    </location>
</feature>
<dbReference type="PROSITE" id="PS50113">
    <property type="entry name" value="PAC"/>
    <property type="match status" value="3"/>
</dbReference>
<dbReference type="Gene3D" id="3.30.70.270">
    <property type="match status" value="1"/>
</dbReference>
<feature type="domain" description="GGDEF" evidence="4">
    <location>
        <begin position="996"/>
        <end position="1129"/>
    </location>
</feature>
<dbReference type="InterPro" id="IPR001610">
    <property type="entry name" value="PAC"/>
</dbReference>
<organism evidence="5 6">
    <name type="scientific">Sumerlaea chitinivorans</name>
    <dbReference type="NCBI Taxonomy" id="2250252"/>
    <lineage>
        <taxon>Bacteria</taxon>
        <taxon>Candidatus Sumerlaeota</taxon>
        <taxon>Candidatus Sumerlaeia</taxon>
        <taxon>Candidatus Sumerlaeales</taxon>
        <taxon>Candidatus Sumerlaeaceae</taxon>
        <taxon>Candidatus Sumerlaea</taxon>
    </lineage>
</organism>
<dbReference type="SUPFAM" id="SSF141868">
    <property type="entry name" value="EAL domain-like"/>
    <property type="match status" value="1"/>
</dbReference>
<dbReference type="CDD" id="cd00130">
    <property type="entry name" value="PAS"/>
    <property type="match status" value="5"/>
</dbReference>
<dbReference type="Pfam" id="PF13185">
    <property type="entry name" value="GAF_2"/>
    <property type="match status" value="1"/>
</dbReference>
<dbReference type="InterPro" id="IPR013656">
    <property type="entry name" value="PAS_4"/>
</dbReference>
<dbReference type="PROSITE" id="PS50112">
    <property type="entry name" value="PAS"/>
    <property type="match status" value="5"/>
</dbReference>
<dbReference type="PANTHER" id="PTHR44757">
    <property type="entry name" value="DIGUANYLATE CYCLASE DGCP"/>
    <property type="match status" value="1"/>
</dbReference>
<accession>A0A2Z4Y6J2</accession>
<dbReference type="Pfam" id="PF08448">
    <property type="entry name" value="PAS_4"/>
    <property type="match status" value="1"/>
</dbReference>
<dbReference type="Pfam" id="PF00563">
    <property type="entry name" value="EAL"/>
    <property type="match status" value="1"/>
</dbReference>
<gene>
    <name evidence="5" type="ORF">BRCON_1829</name>
</gene>
<dbReference type="Gene3D" id="3.30.450.20">
    <property type="entry name" value="PAS domain"/>
    <property type="match status" value="5"/>
</dbReference>
<feature type="domain" description="PAS" evidence="1">
    <location>
        <begin position="22"/>
        <end position="68"/>
    </location>
</feature>
<dbReference type="Gene3D" id="3.20.20.450">
    <property type="entry name" value="EAL domain"/>
    <property type="match status" value="1"/>
</dbReference>
<dbReference type="InterPro" id="IPR000160">
    <property type="entry name" value="GGDEF_dom"/>
</dbReference>
<evidence type="ECO:0000259" key="4">
    <source>
        <dbReference type="PROSITE" id="PS50887"/>
    </source>
</evidence>
<dbReference type="Proteomes" id="UP000262583">
    <property type="component" value="Chromosome"/>
</dbReference>
<feature type="domain" description="PAC" evidence="2">
    <location>
        <begin position="911"/>
        <end position="963"/>
    </location>
</feature>
<dbReference type="FunFam" id="3.30.450.20:FF:000099">
    <property type="entry name" value="Sensory box sensor histidine kinase"/>
    <property type="match status" value="1"/>
</dbReference>
<sequence length="1398" mass="156389">MRTDKQHDQPSGQHQHPQLVPDAHLLRLLYETMNDGVVGFDAQGRILFCNPAMAQLVGCRQEELLGKTAQEAWGGEPIELPDETASTGGSFRIRRTDGTIRVVTARSFFLRTAPPVQVAIYRDITRWRTVERTLTALLSSAVMSSEQTISAKLVEELARVLNTPWALLGRLDPEDRMLLHVHACWDRGGLGAPFSCRLETSPCANLTPDSICYYKQGVYQLFPDEPFLSSHKIECFLGAPLLTADHKIFGVIAAMSDRPLQEPYDARTILGIFANHAAMALQQFEGQRILRETQARFEALVGQARQGFYLRELDPPRILYVNDTLVNMFGYTRDEMLAMHPLEAVIPDERERVRQAIAEMTQTRQPFVVSFTGLRKDGSTFAAELFPSFVTYRGRPCLQATVLDISERVKLEREHEILAQFAEELAGADSVEEITRSVRNTTHTLLEWEAFFLAVYRPGAERYKIVEFVDTVDGKLQIFPGRTKLVSDAGHAVRRCLNGEALLIQQDPDHPTSELSPFGDISHRCRSLMYAPVRTPSGVIGVISVQSYSKSFTESDLHLLERVAETMAPALERARAEQLVRASEERYRTLVETAPMGILLISDFAIRYANPAAIRMLGANSEADLLELPIDRFLHSSMREVFRERLSDVLTQGRGTPAVELDLMRLDGQRIVVESQESPTDYQGRPAALIVLNDITERKRALAKLQESEQQLKLLFDQTPLGVIRWNRDFKVVDWNPAATRIFGYKREEALGRHGLELIVPPSARSHVEQVWAALLHQKGGARSQNANVTKDGRLIICEWYNTPLVSESGQVIGVASIVDDITERMRTEQALRESEERYALAARGANDGIWDWNLRTGVVYYSPRWKAMLGIPEDEVLTSPNDWFRRVHPDDLSLLRSAITSHLEGATEQLEIEHRVRHSDGSYRWMLCRGLAVRSSDGEATRMAGSITDITARKEAEAQIRYDALHDALTGLPNRTLFLEHVEHSIAIARRDPHYKFAVLVFDIDRFKLVNDTLGHSAGDHLLREVAKRLRGTMRSGDVLARLGGDEFAVLLDDIEAPAMSVTLANQLLDALAKPFRLREQEIFVTASIGIAFASRDDASAEEVLRDADTAMFHAKATGKARVVTFDQSMHARFRHQLQVETELRRALERNEFEVLYQPIVRADTHRIWGAEALIRWRHPHRALLNPYEFLAIAEDTGLIVPIGRLVLEHACSQCATWNAVETHEGSPIVVSVNVSARQLADATFIHDLDQILASTKVTPANLMIEITETVLLAEHEITQRTIAALRDRGILLAVDDFGTGYSSLGYLQRIPLDVLKVDRSFVSALGTPREHPEIIRTVAALGRDLGLAVVAEGVETQAHAALAAELGCTLLQGFYFAAPSTAETLTSSLRNDGAGL</sequence>
<dbReference type="Pfam" id="PF01590">
    <property type="entry name" value="GAF"/>
    <property type="match status" value="1"/>
</dbReference>
<dbReference type="SUPFAM" id="SSF55781">
    <property type="entry name" value="GAF domain-like"/>
    <property type="match status" value="2"/>
</dbReference>
<dbReference type="SMART" id="SM00086">
    <property type="entry name" value="PAC"/>
    <property type="match status" value="4"/>
</dbReference>
<reference evidence="5 6" key="1">
    <citation type="submission" date="2018-05" db="EMBL/GenBank/DDBJ databases">
        <title>A metagenomic window into the 2 km-deep terrestrial subsurface aquifer revealed taxonomically and functionally diverse microbial community comprising novel uncultured bacterial lineages.</title>
        <authorList>
            <person name="Kadnikov V.V."/>
            <person name="Mardanov A.V."/>
            <person name="Beletsky A.V."/>
            <person name="Banks D."/>
            <person name="Pimenov N.V."/>
            <person name="Frank Y.A."/>
            <person name="Karnachuk O.V."/>
            <person name="Ravin N.V."/>
        </authorList>
    </citation>
    <scope>NUCLEOTIDE SEQUENCE [LARGE SCALE GENOMIC DNA]</scope>
    <source>
        <strain evidence="5">BY</strain>
    </source>
</reference>
<dbReference type="CDD" id="cd01948">
    <property type="entry name" value="EAL"/>
    <property type="match status" value="1"/>
</dbReference>
<feature type="domain" description="PAS" evidence="1">
    <location>
        <begin position="708"/>
        <end position="779"/>
    </location>
</feature>
<dbReference type="SUPFAM" id="SSF55073">
    <property type="entry name" value="Nucleotide cyclase"/>
    <property type="match status" value="1"/>
</dbReference>
<dbReference type="InterPro" id="IPR013655">
    <property type="entry name" value="PAS_fold_3"/>
</dbReference>
<dbReference type="NCBIfam" id="TIGR00254">
    <property type="entry name" value="GGDEF"/>
    <property type="match status" value="1"/>
</dbReference>
<feature type="domain" description="PAS" evidence="1">
    <location>
        <begin position="293"/>
        <end position="364"/>
    </location>
</feature>
<feature type="domain" description="PAC" evidence="2">
    <location>
        <begin position="782"/>
        <end position="834"/>
    </location>
</feature>
<dbReference type="Pfam" id="PF00990">
    <property type="entry name" value="GGDEF"/>
    <property type="match status" value="1"/>
</dbReference>
<dbReference type="NCBIfam" id="TIGR00229">
    <property type="entry name" value="sensory_box"/>
    <property type="match status" value="5"/>
</dbReference>
<dbReference type="Pfam" id="PF08447">
    <property type="entry name" value="PAS_3"/>
    <property type="match status" value="2"/>
</dbReference>
<evidence type="ECO:0000313" key="6">
    <source>
        <dbReference type="Proteomes" id="UP000262583"/>
    </source>
</evidence>
<dbReference type="Gene3D" id="3.30.450.40">
    <property type="match status" value="2"/>
</dbReference>
<dbReference type="SMART" id="SM00065">
    <property type="entry name" value="GAF"/>
    <property type="match status" value="2"/>
</dbReference>
<dbReference type="InterPro" id="IPR013767">
    <property type="entry name" value="PAS_fold"/>
</dbReference>
<dbReference type="CDD" id="cd01949">
    <property type="entry name" value="GGDEF"/>
    <property type="match status" value="1"/>
</dbReference>
<protein>
    <submittedName>
        <fullName evidence="5">Diguanylate cyclase/phosphodiesterase (GGDEF &amp; EAL domains) with PAS/PAC sensor(S)</fullName>
    </submittedName>
</protein>
<dbReference type="InterPro" id="IPR029787">
    <property type="entry name" value="Nucleotide_cyclase"/>
</dbReference>
<dbReference type="SMART" id="SM00267">
    <property type="entry name" value="GGDEF"/>
    <property type="match status" value="1"/>
</dbReference>
<dbReference type="InterPro" id="IPR052155">
    <property type="entry name" value="Biofilm_reg_signaling"/>
</dbReference>
<dbReference type="PROSITE" id="PS50883">
    <property type="entry name" value="EAL"/>
    <property type="match status" value="1"/>
</dbReference>
<feature type="domain" description="EAL" evidence="3">
    <location>
        <begin position="1138"/>
        <end position="1395"/>
    </location>
</feature>
<dbReference type="FunFam" id="3.30.70.270:FF:000001">
    <property type="entry name" value="Diguanylate cyclase domain protein"/>
    <property type="match status" value="1"/>
</dbReference>
<evidence type="ECO:0000259" key="2">
    <source>
        <dbReference type="PROSITE" id="PS50113"/>
    </source>
</evidence>
<dbReference type="InterPro" id="IPR000014">
    <property type="entry name" value="PAS"/>
</dbReference>
<dbReference type="KEGG" id="schv:BRCON_1829"/>
<dbReference type="InterPro" id="IPR003018">
    <property type="entry name" value="GAF"/>
</dbReference>
<dbReference type="Pfam" id="PF13188">
    <property type="entry name" value="PAS_8"/>
    <property type="match status" value="1"/>
</dbReference>
<dbReference type="PROSITE" id="PS50887">
    <property type="entry name" value="GGDEF"/>
    <property type="match status" value="1"/>
</dbReference>
<feature type="domain" description="PAS" evidence="1">
    <location>
        <begin position="583"/>
        <end position="653"/>
    </location>
</feature>
<dbReference type="InterPro" id="IPR000700">
    <property type="entry name" value="PAS-assoc_C"/>
</dbReference>
<evidence type="ECO:0000259" key="1">
    <source>
        <dbReference type="PROSITE" id="PS50112"/>
    </source>
</evidence>
<dbReference type="InterPro" id="IPR043128">
    <property type="entry name" value="Rev_trsase/Diguanyl_cyclase"/>
</dbReference>
<feature type="domain" description="PAS" evidence="1">
    <location>
        <begin position="835"/>
        <end position="907"/>
    </location>
</feature>